<feature type="region of interest" description="Disordered" evidence="1">
    <location>
        <begin position="87"/>
        <end position="145"/>
    </location>
</feature>
<feature type="region of interest" description="Disordered" evidence="1">
    <location>
        <begin position="49"/>
        <end position="69"/>
    </location>
</feature>
<evidence type="ECO:0000313" key="2">
    <source>
        <dbReference type="EMBL" id="TQW00407.1"/>
    </source>
</evidence>
<dbReference type="AlphaFoldDB" id="A0A545VFA6"/>
<evidence type="ECO:0000256" key="1">
    <source>
        <dbReference type="SAM" id="MobiDB-lite"/>
    </source>
</evidence>
<name>A0A545VFA6_9HYPO</name>
<keyword evidence="3" id="KW-1185">Reference proteome</keyword>
<dbReference type="EMBL" id="SPUK01000001">
    <property type="protein sequence ID" value="TQW00407.1"/>
    <property type="molecule type" value="Genomic_DNA"/>
</dbReference>
<sequence>MLRRPRADLNKWPLRCTVDTYPKLPQQSPVPPGTMSRCIFPCVSLWTKTTTASPGKAGGKGGLDFGTRSPPSSLPLLHVTKIMHCPVPSRHPLGSPVPTPNKIPSRPRRRGPSPSTHTRERTPGPGTQPSLGSPRHKRAEASPSDHVCCGLAPPERAQLLARDALHAASLCVATPGVLALDQITSSSHV</sequence>
<organism evidence="2 3">
    <name type="scientific">Cordyceps javanica</name>
    <dbReference type="NCBI Taxonomy" id="43265"/>
    <lineage>
        <taxon>Eukaryota</taxon>
        <taxon>Fungi</taxon>
        <taxon>Dikarya</taxon>
        <taxon>Ascomycota</taxon>
        <taxon>Pezizomycotina</taxon>
        <taxon>Sordariomycetes</taxon>
        <taxon>Hypocreomycetidae</taxon>
        <taxon>Hypocreales</taxon>
        <taxon>Cordycipitaceae</taxon>
        <taxon>Cordyceps</taxon>
    </lineage>
</organism>
<reference evidence="2 3" key="1">
    <citation type="journal article" date="2019" name="Appl. Microbiol. Biotechnol.">
        <title>Genome sequence of Isaria javanica and comparative genome analysis insights into family S53 peptidase evolution in fungal entomopathogens.</title>
        <authorList>
            <person name="Lin R."/>
            <person name="Zhang X."/>
            <person name="Xin B."/>
            <person name="Zou M."/>
            <person name="Gao Y."/>
            <person name="Qin F."/>
            <person name="Hu Q."/>
            <person name="Xie B."/>
            <person name="Cheng X."/>
        </authorList>
    </citation>
    <scope>NUCLEOTIDE SEQUENCE [LARGE SCALE GENOMIC DNA]</scope>
    <source>
        <strain evidence="2 3">IJ1G</strain>
    </source>
</reference>
<dbReference type="Proteomes" id="UP000315783">
    <property type="component" value="Unassembled WGS sequence"/>
</dbReference>
<evidence type="ECO:0000313" key="3">
    <source>
        <dbReference type="Proteomes" id="UP000315783"/>
    </source>
</evidence>
<proteinExistence type="predicted"/>
<protein>
    <submittedName>
        <fullName evidence="2">Uncharacterized protein</fullName>
    </submittedName>
</protein>
<gene>
    <name evidence="2" type="ORF">IF1G_00338</name>
</gene>
<accession>A0A545VFA6</accession>
<comment type="caution">
    <text evidence="2">The sequence shown here is derived from an EMBL/GenBank/DDBJ whole genome shotgun (WGS) entry which is preliminary data.</text>
</comment>